<organism evidence="4 5">
    <name type="scientific">Salinibacter ruber</name>
    <dbReference type="NCBI Taxonomy" id="146919"/>
    <lineage>
        <taxon>Bacteria</taxon>
        <taxon>Pseudomonadati</taxon>
        <taxon>Rhodothermota</taxon>
        <taxon>Rhodothermia</taxon>
        <taxon>Rhodothermales</taxon>
        <taxon>Salinibacteraceae</taxon>
        <taxon>Salinibacter</taxon>
    </lineage>
</organism>
<comment type="function">
    <text evidence="3">Together with the chaperonin GroEL, plays an essential role in assisting protein folding. The GroEL-GroES system forms a nano-cage that allows encapsulation of the non-native substrate proteins and provides a physical environment optimized to promote and accelerate protein folding. GroES binds to the apical surface of the GroEL ring, thereby capping the opening of the GroEL channel.</text>
</comment>
<comment type="similarity">
    <text evidence="1 3">Belongs to the GroES chaperonin family.</text>
</comment>
<dbReference type="SMART" id="SM00883">
    <property type="entry name" value="Cpn10"/>
    <property type="match status" value="1"/>
</dbReference>
<dbReference type="GO" id="GO:0005524">
    <property type="term" value="F:ATP binding"/>
    <property type="evidence" value="ECO:0007669"/>
    <property type="project" value="InterPro"/>
</dbReference>
<dbReference type="EMBL" id="JANTZM010000007">
    <property type="protein sequence ID" value="MCS4157614.1"/>
    <property type="molecule type" value="Genomic_DNA"/>
</dbReference>
<comment type="subunit">
    <text evidence="3">Heptamer of 7 subunits arranged in a ring.</text>
</comment>
<dbReference type="GO" id="GO:0044183">
    <property type="term" value="F:protein folding chaperone"/>
    <property type="evidence" value="ECO:0007669"/>
    <property type="project" value="InterPro"/>
</dbReference>
<comment type="caution">
    <text evidence="4">The sequence shown here is derived from an EMBL/GenBank/DDBJ whole genome shotgun (WGS) entry which is preliminary data.</text>
</comment>
<dbReference type="SUPFAM" id="SSF50129">
    <property type="entry name" value="GroES-like"/>
    <property type="match status" value="1"/>
</dbReference>
<dbReference type="PRINTS" id="PR00297">
    <property type="entry name" value="CHAPERONIN10"/>
</dbReference>
<dbReference type="InterPro" id="IPR020818">
    <property type="entry name" value="Chaperonin_GroES"/>
</dbReference>
<dbReference type="InterPro" id="IPR011032">
    <property type="entry name" value="GroES-like_sf"/>
</dbReference>
<accession>A0AAW5P827</accession>
<name>A0AAW5P827_9BACT</name>
<dbReference type="RefSeq" id="WP_259258103.1">
    <property type="nucleotide sequence ID" value="NZ_JANTZM010000007.1"/>
</dbReference>
<evidence type="ECO:0000256" key="3">
    <source>
        <dbReference type="RuleBase" id="RU000535"/>
    </source>
</evidence>
<evidence type="ECO:0000313" key="4">
    <source>
        <dbReference type="EMBL" id="MCS4157614.1"/>
    </source>
</evidence>
<dbReference type="CDD" id="cd00320">
    <property type="entry name" value="cpn10"/>
    <property type="match status" value="1"/>
</dbReference>
<dbReference type="Proteomes" id="UP001155110">
    <property type="component" value="Unassembled WGS sequence"/>
</dbReference>
<sequence length="105" mass="11405">MDVSDFRPIQNYVLIDQDKDPDQTDEGLYIPGEAKNTCVTGTVLSAGSGYKGRSRDMQLEEGDRVLFHGGSGRDFPGAGETLRMVRQTNVFATIDDVAVGAYQTA</sequence>
<dbReference type="Pfam" id="PF00166">
    <property type="entry name" value="Cpn10"/>
    <property type="match status" value="1"/>
</dbReference>
<proteinExistence type="inferred from homology"/>
<dbReference type="AlphaFoldDB" id="A0AAW5P827"/>
<evidence type="ECO:0000256" key="2">
    <source>
        <dbReference type="ARBA" id="ARBA00023186"/>
    </source>
</evidence>
<reference evidence="4" key="1">
    <citation type="submission" date="2022-08" db="EMBL/GenBank/DDBJ databases">
        <title>Genomic Encyclopedia of Type Strains, Phase V (KMG-V): Genome sequencing to study the core and pangenomes of soil and plant-associated prokaryotes.</title>
        <authorList>
            <person name="Whitman W."/>
        </authorList>
    </citation>
    <scope>NUCLEOTIDE SEQUENCE</scope>
    <source>
        <strain evidence="4">SP3002</strain>
    </source>
</reference>
<dbReference type="InterPro" id="IPR037124">
    <property type="entry name" value="Chaperonin_GroES_sf"/>
</dbReference>
<keyword evidence="2 3" id="KW-0143">Chaperone</keyword>
<evidence type="ECO:0000256" key="1">
    <source>
        <dbReference type="ARBA" id="ARBA00006975"/>
    </source>
</evidence>
<gene>
    <name evidence="4" type="ORF">GGP99_001578</name>
</gene>
<evidence type="ECO:0000313" key="5">
    <source>
        <dbReference type="Proteomes" id="UP001155110"/>
    </source>
</evidence>
<protein>
    <recommendedName>
        <fullName evidence="3">10 kDa chaperonin</fullName>
    </recommendedName>
</protein>
<dbReference type="Gene3D" id="2.30.33.40">
    <property type="entry name" value="GroES chaperonin"/>
    <property type="match status" value="1"/>
</dbReference>